<sequence length="148" mass="16005">MLAAAQLALAKGMLAALFGRARADRHEAALICFGGTRADLRFGPAIPRGWSEQWLNPIGGGGGTPFVPAIGRAAQLLARAAKRKPAQQRWLWLLTDGRSGGMPARPEAADRIVLVDFEQGVVRLRRCEQLARAWEGLYVTPDQLIHAG</sequence>
<accession>A0A6J5DES4</accession>
<reference evidence="1 2" key="1">
    <citation type="submission" date="2020-04" db="EMBL/GenBank/DDBJ databases">
        <authorList>
            <person name="De Canck E."/>
        </authorList>
    </citation>
    <scope>NUCLEOTIDE SEQUENCE [LARGE SCALE GENOMIC DNA]</scope>
    <source>
        <strain evidence="1 2">LMG 29739</strain>
    </source>
</reference>
<dbReference type="Gene3D" id="3.40.50.410">
    <property type="entry name" value="von Willebrand factor, type A domain"/>
    <property type="match status" value="1"/>
</dbReference>
<dbReference type="Proteomes" id="UP000494329">
    <property type="component" value="Unassembled WGS sequence"/>
</dbReference>
<name>A0A6J5DES4_9BURK</name>
<dbReference type="SUPFAM" id="SSF53300">
    <property type="entry name" value="vWA-like"/>
    <property type="match status" value="1"/>
</dbReference>
<dbReference type="EMBL" id="CADIKF010000007">
    <property type="protein sequence ID" value="CAB3751771.1"/>
    <property type="molecule type" value="Genomic_DNA"/>
</dbReference>
<protein>
    <recommendedName>
        <fullName evidence="3">VWFA domain-containing protein</fullName>
    </recommendedName>
</protein>
<evidence type="ECO:0000313" key="1">
    <source>
        <dbReference type="EMBL" id="CAB3751771.1"/>
    </source>
</evidence>
<gene>
    <name evidence="1" type="ORF">LMG29739_01378</name>
</gene>
<keyword evidence="2" id="KW-1185">Reference proteome</keyword>
<organism evidence="1 2">
    <name type="scientific">Paraburkholderia solisilvae</name>
    <dbReference type="NCBI Taxonomy" id="624376"/>
    <lineage>
        <taxon>Bacteria</taxon>
        <taxon>Pseudomonadati</taxon>
        <taxon>Pseudomonadota</taxon>
        <taxon>Betaproteobacteria</taxon>
        <taxon>Burkholderiales</taxon>
        <taxon>Burkholderiaceae</taxon>
        <taxon>Paraburkholderia</taxon>
    </lineage>
</organism>
<evidence type="ECO:0008006" key="3">
    <source>
        <dbReference type="Google" id="ProtNLM"/>
    </source>
</evidence>
<evidence type="ECO:0000313" key="2">
    <source>
        <dbReference type="Proteomes" id="UP000494329"/>
    </source>
</evidence>
<proteinExistence type="predicted"/>
<dbReference type="InterPro" id="IPR036465">
    <property type="entry name" value="vWFA_dom_sf"/>
</dbReference>
<dbReference type="AlphaFoldDB" id="A0A6J5DES4"/>